<evidence type="ECO:0000256" key="2">
    <source>
        <dbReference type="ARBA" id="ARBA00022989"/>
    </source>
</evidence>
<keyword evidence="9" id="KW-1185">Reference proteome</keyword>
<dbReference type="InterPro" id="IPR010379">
    <property type="entry name" value="EzrA"/>
</dbReference>
<comment type="caution">
    <text evidence="8">The sequence shown here is derived from an EMBL/GenBank/DDBJ whole genome shotgun (WGS) entry which is preliminary data.</text>
</comment>
<evidence type="ECO:0000256" key="6">
    <source>
        <dbReference type="HAMAP-Rule" id="MF_00728"/>
    </source>
</evidence>
<keyword evidence="6" id="KW-1003">Cell membrane</keyword>
<evidence type="ECO:0000256" key="5">
    <source>
        <dbReference type="ARBA" id="ARBA00023210"/>
    </source>
</evidence>
<feature type="topological domain" description="Cytoplasmic" evidence="6">
    <location>
        <begin position="28"/>
        <end position="572"/>
    </location>
</feature>
<dbReference type="HAMAP" id="MF_00728">
    <property type="entry name" value="EzrA"/>
    <property type="match status" value="1"/>
</dbReference>
<keyword evidence="4 6" id="KW-0472">Membrane</keyword>
<gene>
    <name evidence="6" type="primary">ezrA</name>
    <name evidence="8" type="ORF">LNP07_00500</name>
</gene>
<dbReference type="EMBL" id="JAJIAO010000001">
    <property type="protein sequence ID" value="MCK8624002.1"/>
    <property type="molecule type" value="Genomic_DNA"/>
</dbReference>
<comment type="similarity">
    <text evidence="6">Belongs to the EzrA family.</text>
</comment>
<evidence type="ECO:0000313" key="8">
    <source>
        <dbReference type="EMBL" id="MCK8624002.1"/>
    </source>
</evidence>
<keyword evidence="2 6" id="KW-1133">Transmembrane helix</keyword>
<keyword evidence="6" id="KW-0131">Cell cycle</keyword>
<dbReference type="RefSeq" id="WP_248601361.1">
    <property type="nucleotide sequence ID" value="NZ_JAJIAO010000001.1"/>
</dbReference>
<reference evidence="8 9" key="1">
    <citation type="submission" date="2021-11" db="EMBL/GenBank/DDBJ databases">
        <title>Comparative genomics of bee honey and flower isolates.</title>
        <authorList>
            <person name="Bechtner J.D."/>
            <person name="Gallus M.K."/>
            <person name="Ehrmann M."/>
        </authorList>
    </citation>
    <scope>NUCLEOTIDE SEQUENCE [LARGE SCALE GENOMIC DNA]</scope>
    <source>
        <strain evidence="8 9">M161</strain>
    </source>
</reference>
<comment type="subcellular location">
    <subcellularLocation>
        <location evidence="6">Cell membrane</location>
        <topology evidence="6">Single-pass membrane protein</topology>
    </subcellularLocation>
    <text evidence="6">Colocalized with FtsZ to the nascent septal site.</text>
</comment>
<keyword evidence="6" id="KW-0132">Cell division</keyword>
<comment type="function">
    <text evidence="6">Negative regulator of FtsZ ring formation; modulates the frequency and position of FtsZ ring formation. Inhibits FtsZ ring formation at polar sites. Interacts either with FtsZ or with one of its binding partners to promote depolymerization.</text>
</comment>
<keyword evidence="3 6" id="KW-0175">Coiled coil</keyword>
<name>A0ABT0HZK0_9LACO</name>
<feature type="transmembrane region" description="Helical" evidence="7">
    <location>
        <begin position="6"/>
        <end position="27"/>
    </location>
</feature>
<organism evidence="8 9">
    <name type="scientific">Apilactobacillus xinyiensis</name>
    <dbReference type="NCBI Taxonomy" id="2841032"/>
    <lineage>
        <taxon>Bacteria</taxon>
        <taxon>Bacillati</taxon>
        <taxon>Bacillota</taxon>
        <taxon>Bacilli</taxon>
        <taxon>Lactobacillales</taxon>
        <taxon>Lactobacillaceae</taxon>
        <taxon>Apilactobacillus</taxon>
    </lineage>
</organism>
<protein>
    <recommendedName>
        <fullName evidence="6">Septation ring formation regulator EzrA</fullName>
    </recommendedName>
</protein>
<proteinExistence type="inferred from homology"/>
<evidence type="ECO:0000256" key="7">
    <source>
        <dbReference type="SAM" id="Phobius"/>
    </source>
</evidence>
<dbReference type="Pfam" id="PF06160">
    <property type="entry name" value="EzrA"/>
    <property type="match status" value="1"/>
</dbReference>
<evidence type="ECO:0000256" key="1">
    <source>
        <dbReference type="ARBA" id="ARBA00022692"/>
    </source>
</evidence>
<dbReference type="Proteomes" id="UP001522905">
    <property type="component" value="Unassembled WGS sequence"/>
</dbReference>
<feature type="topological domain" description="Extracellular" evidence="6">
    <location>
        <begin position="1"/>
        <end position="8"/>
    </location>
</feature>
<keyword evidence="1 6" id="KW-0812">Transmembrane</keyword>
<evidence type="ECO:0000313" key="9">
    <source>
        <dbReference type="Proteomes" id="UP001522905"/>
    </source>
</evidence>
<evidence type="ECO:0000256" key="3">
    <source>
        <dbReference type="ARBA" id="ARBA00023054"/>
    </source>
</evidence>
<sequence>MSNHILTLALIIIIIILAVLGLVFYISRYNVQKNIKKTEEKLNSVSDNSLEDDFNNIKKIHLNGESLKQFKEYSKEYNVICDVEVLGIKDSLSKAKSFVHSFKILAANNLQKRNFAQIESINKRLQVLKIELNDFEKLNEKHSKDLKEFNKSFKQYNKKILNENYLYGDSATKIEDNLSSLDKEINKFSKLVHSGDHTSAEKMINSLNERFKKIKYLMENIPNLYKSLNKVFPKQLSEIKAGHKKMIEESYRFSDDNFEVLIAKLESKVNESLGLLKELKVGDVVSYNNIISDNIDSMYEEMEKEILAKKKVMKNMKIVHDFIFHAQKQNNALMLELEQLSKNYTLNHDEIKNTKSFGTAINKIYGIYKKDYQLLKSGEAVYSEILNNQQNAKSNLSKIEKEQRDINVSVSDLNDEEIKARESVQQFELDLLNMQRQIDKLNLPGVSKEYLENYEALYKRVKSLSKDINQDKISMDFINKKLSLVSDDMQKMLSTTQSIVDNAVLSERLMQYSNHYKNNNENISEACEQAKNYFDKTYEYDKSLQTIATALEKVEPGLLKQIQSEYDKEKNN</sequence>
<feature type="coiled-coil region" evidence="6">
    <location>
        <begin position="118"/>
        <end position="159"/>
    </location>
</feature>
<evidence type="ECO:0000256" key="4">
    <source>
        <dbReference type="ARBA" id="ARBA00023136"/>
    </source>
</evidence>
<accession>A0ABT0HZK0</accession>
<keyword evidence="5 6" id="KW-0717">Septation</keyword>